<keyword evidence="2" id="KW-1185">Reference proteome</keyword>
<dbReference type="EMBL" id="CAJVPQ010002980">
    <property type="protein sequence ID" value="CAG8614464.1"/>
    <property type="molecule type" value="Genomic_DNA"/>
</dbReference>
<feature type="non-terminal residue" evidence="1">
    <location>
        <position position="1"/>
    </location>
</feature>
<evidence type="ECO:0000313" key="1">
    <source>
        <dbReference type="EMBL" id="CAG8614464.1"/>
    </source>
</evidence>
<protein>
    <submittedName>
        <fullName evidence="1">1115_t:CDS:1</fullName>
    </submittedName>
</protein>
<gene>
    <name evidence="1" type="ORF">FCALED_LOCUS9236</name>
</gene>
<accession>A0A9N9GJ88</accession>
<name>A0A9N9GJ88_9GLOM</name>
<proteinExistence type="predicted"/>
<comment type="caution">
    <text evidence="1">The sequence shown here is derived from an EMBL/GenBank/DDBJ whole genome shotgun (WGS) entry which is preliminary data.</text>
</comment>
<evidence type="ECO:0000313" key="2">
    <source>
        <dbReference type="Proteomes" id="UP000789570"/>
    </source>
</evidence>
<sequence length="126" mass="15207">VILKHTKFNLCSFWQEVIIERLQRKIQSNYDMETLYIYDELSKFYGKQFRLPYTGQTIEATFSQHRKDVQWRKIKRKKANVETCCKTLDVTDVDEESDYSETEDSCEMLDFTEFDESYIVIDPEKM</sequence>
<dbReference type="AlphaFoldDB" id="A0A9N9GJ88"/>
<dbReference type="OrthoDB" id="2385582at2759"/>
<reference evidence="1" key="1">
    <citation type="submission" date="2021-06" db="EMBL/GenBank/DDBJ databases">
        <authorList>
            <person name="Kallberg Y."/>
            <person name="Tangrot J."/>
            <person name="Rosling A."/>
        </authorList>
    </citation>
    <scope>NUCLEOTIDE SEQUENCE</scope>
    <source>
        <strain evidence="1">UK204</strain>
    </source>
</reference>
<dbReference type="Proteomes" id="UP000789570">
    <property type="component" value="Unassembled WGS sequence"/>
</dbReference>
<organism evidence="1 2">
    <name type="scientific">Funneliformis caledonium</name>
    <dbReference type="NCBI Taxonomy" id="1117310"/>
    <lineage>
        <taxon>Eukaryota</taxon>
        <taxon>Fungi</taxon>
        <taxon>Fungi incertae sedis</taxon>
        <taxon>Mucoromycota</taxon>
        <taxon>Glomeromycotina</taxon>
        <taxon>Glomeromycetes</taxon>
        <taxon>Glomerales</taxon>
        <taxon>Glomeraceae</taxon>
        <taxon>Funneliformis</taxon>
    </lineage>
</organism>